<name>A0AAD7XY59_9FUNG</name>
<evidence type="ECO:0000313" key="2">
    <source>
        <dbReference type="Proteomes" id="UP001234581"/>
    </source>
</evidence>
<sequence length="86" mass="10368">MMMHRLCYNVGFHIERKHRHQTFSVSHAASHPARVITILGKQGNHPHCHLKKDHGHLYHCLLIINQSIRMYTRFLCMFFKFRIELF</sequence>
<dbReference type="GeneID" id="83214518"/>
<gene>
    <name evidence="1" type="ORF">O0I10_007109</name>
</gene>
<protein>
    <submittedName>
        <fullName evidence="1">Uncharacterized protein</fullName>
    </submittedName>
</protein>
<accession>A0AAD7XY59</accession>
<dbReference type="Proteomes" id="UP001234581">
    <property type="component" value="Unassembled WGS sequence"/>
</dbReference>
<proteinExistence type="predicted"/>
<reference evidence="1 2" key="1">
    <citation type="submission" date="2023-03" db="EMBL/GenBank/DDBJ databases">
        <title>Genome sequence of Lichtheimia ornata CBS 291.66.</title>
        <authorList>
            <person name="Mohabir J.T."/>
            <person name="Shea T.P."/>
            <person name="Kurbessoian T."/>
            <person name="Berby B."/>
            <person name="Fontaine J."/>
            <person name="Livny J."/>
            <person name="Gnirke A."/>
            <person name="Stajich J.E."/>
            <person name="Cuomo C.A."/>
        </authorList>
    </citation>
    <scope>NUCLEOTIDE SEQUENCE [LARGE SCALE GENOMIC DNA]</scope>
    <source>
        <strain evidence="1">CBS 291.66</strain>
    </source>
</reference>
<evidence type="ECO:0000313" key="1">
    <source>
        <dbReference type="EMBL" id="KAJ8657293.1"/>
    </source>
</evidence>
<organism evidence="1 2">
    <name type="scientific">Lichtheimia ornata</name>
    <dbReference type="NCBI Taxonomy" id="688661"/>
    <lineage>
        <taxon>Eukaryota</taxon>
        <taxon>Fungi</taxon>
        <taxon>Fungi incertae sedis</taxon>
        <taxon>Mucoromycota</taxon>
        <taxon>Mucoromycotina</taxon>
        <taxon>Mucoromycetes</taxon>
        <taxon>Mucorales</taxon>
        <taxon>Lichtheimiaceae</taxon>
        <taxon>Lichtheimia</taxon>
    </lineage>
</organism>
<dbReference type="RefSeq" id="XP_058342206.1">
    <property type="nucleotide sequence ID" value="XM_058487129.1"/>
</dbReference>
<comment type="caution">
    <text evidence="1">The sequence shown here is derived from an EMBL/GenBank/DDBJ whole genome shotgun (WGS) entry which is preliminary data.</text>
</comment>
<dbReference type="AlphaFoldDB" id="A0AAD7XY59"/>
<dbReference type="EMBL" id="JARTCD010000033">
    <property type="protein sequence ID" value="KAJ8657293.1"/>
    <property type="molecule type" value="Genomic_DNA"/>
</dbReference>
<keyword evidence="2" id="KW-1185">Reference proteome</keyword>